<gene>
    <name evidence="1" type="ORF">BACCAP_04680</name>
</gene>
<keyword evidence="2" id="KW-1185">Reference proteome</keyword>
<dbReference type="eggNOG" id="ENOG502Z96R">
    <property type="taxonomic scope" value="Bacteria"/>
</dbReference>
<evidence type="ECO:0000313" key="2">
    <source>
        <dbReference type="Proteomes" id="UP000003639"/>
    </source>
</evidence>
<sequence>MATVLENYYGYRQQLLQRMAKPPISPADLWFYGEILYRIGVLETCQMYLRSAPITREVPCLQGHYMMLDAYVQNLARERRYGPNRGPDTQKERDAAQVNLERVIQDYRKRFTGFQPAEPEAYQKEIGRVITTLLPAWLQYRNTFVPLKNKKEENRS</sequence>
<dbReference type="OrthoDB" id="1851273at2"/>
<accession>A6P2E9</accession>
<comment type="caution">
    <text evidence="1">The sequence shown here is derived from an EMBL/GenBank/DDBJ whole genome shotgun (WGS) entry which is preliminary data.</text>
</comment>
<organism evidence="1 2">
    <name type="scientific">Pseudoflavonifractor capillosus ATCC 29799</name>
    <dbReference type="NCBI Taxonomy" id="411467"/>
    <lineage>
        <taxon>Bacteria</taxon>
        <taxon>Bacillati</taxon>
        <taxon>Bacillota</taxon>
        <taxon>Clostridia</taxon>
        <taxon>Eubacteriales</taxon>
        <taxon>Oscillospiraceae</taxon>
        <taxon>Pseudoflavonifractor</taxon>
    </lineage>
</organism>
<dbReference type="STRING" id="411467.BACCAP_04680"/>
<evidence type="ECO:0000313" key="1">
    <source>
        <dbReference type="EMBL" id="EDM97536.1"/>
    </source>
</evidence>
<proteinExistence type="predicted"/>
<name>A6P2E9_9FIRM</name>
<dbReference type="EMBL" id="AAXG02000053">
    <property type="protein sequence ID" value="EDM97536.1"/>
    <property type="molecule type" value="Genomic_DNA"/>
</dbReference>
<dbReference type="RefSeq" id="WP_006575128.1">
    <property type="nucleotide sequence ID" value="NZ_AAXG02000053.1"/>
</dbReference>
<dbReference type="Proteomes" id="UP000003639">
    <property type="component" value="Unassembled WGS sequence"/>
</dbReference>
<reference evidence="1 2" key="1">
    <citation type="submission" date="2007-04" db="EMBL/GenBank/DDBJ databases">
        <authorList>
            <person name="Fulton L."/>
            <person name="Clifton S."/>
            <person name="Fulton B."/>
            <person name="Xu J."/>
            <person name="Minx P."/>
            <person name="Pepin K.H."/>
            <person name="Johnson M."/>
            <person name="Thiruvilangam P."/>
            <person name="Bhonagiri V."/>
            <person name="Nash W.E."/>
            <person name="Mardis E.R."/>
            <person name="Wilson R.K."/>
        </authorList>
    </citation>
    <scope>NUCLEOTIDE SEQUENCE [LARGE SCALE GENOMIC DNA]</scope>
    <source>
        <strain evidence="1 2">ATCC 29799</strain>
    </source>
</reference>
<dbReference type="AlphaFoldDB" id="A6P2E9"/>
<reference evidence="1 2" key="2">
    <citation type="submission" date="2007-06" db="EMBL/GenBank/DDBJ databases">
        <title>Draft genome sequence of Pseudoflavonifractor capillosus ATCC 29799.</title>
        <authorList>
            <person name="Sudarsanam P."/>
            <person name="Ley R."/>
            <person name="Guruge J."/>
            <person name="Turnbaugh P.J."/>
            <person name="Mahowald M."/>
            <person name="Liep D."/>
            <person name="Gordon J."/>
        </authorList>
    </citation>
    <scope>NUCLEOTIDE SEQUENCE [LARGE SCALE GENOMIC DNA]</scope>
    <source>
        <strain evidence="1 2">ATCC 29799</strain>
    </source>
</reference>
<protein>
    <submittedName>
        <fullName evidence="1">Uncharacterized protein</fullName>
    </submittedName>
</protein>